<comment type="similarity">
    <text evidence="2">Belongs to the methyl-accepting chemotaxis (MCP) protein family.</text>
</comment>
<dbReference type="SUPFAM" id="SSF58104">
    <property type="entry name" value="Methyl-accepting chemotaxis protein (MCP) signaling domain"/>
    <property type="match status" value="1"/>
</dbReference>
<dbReference type="GO" id="GO:0016020">
    <property type="term" value="C:membrane"/>
    <property type="evidence" value="ECO:0007669"/>
    <property type="project" value="InterPro"/>
</dbReference>
<reference evidence="6" key="1">
    <citation type="journal article" date="2014" name="Int. J. Syst. Evol. Microbiol.">
        <title>Complete genome sequence of Corynebacterium casei LMG S-19264T (=DSM 44701T), isolated from a smear-ripened cheese.</title>
        <authorList>
            <consortium name="US DOE Joint Genome Institute (JGI-PGF)"/>
            <person name="Walter F."/>
            <person name="Albersmeier A."/>
            <person name="Kalinowski J."/>
            <person name="Ruckert C."/>
        </authorList>
    </citation>
    <scope>NUCLEOTIDE SEQUENCE</scope>
    <source>
        <strain evidence="6">CGMCC 1.15178</strain>
    </source>
</reference>
<feature type="domain" description="PAC" evidence="5">
    <location>
        <begin position="87"/>
        <end position="141"/>
    </location>
</feature>
<dbReference type="PANTHER" id="PTHR32089">
    <property type="entry name" value="METHYL-ACCEPTING CHEMOTAXIS PROTEIN MCPB"/>
    <property type="match status" value="1"/>
</dbReference>
<dbReference type="InterPro" id="IPR035965">
    <property type="entry name" value="PAS-like_dom_sf"/>
</dbReference>
<dbReference type="GO" id="GO:0004888">
    <property type="term" value="F:transmembrane signaling receptor activity"/>
    <property type="evidence" value="ECO:0007669"/>
    <property type="project" value="InterPro"/>
</dbReference>
<comment type="caution">
    <text evidence="6">The sequence shown here is derived from an EMBL/GenBank/DDBJ whole genome shotgun (WGS) entry which is preliminary data.</text>
</comment>
<dbReference type="RefSeq" id="WP_188995033.1">
    <property type="nucleotide sequence ID" value="NZ_BMHP01000003.1"/>
</dbReference>
<dbReference type="SMART" id="SM00283">
    <property type="entry name" value="MA"/>
    <property type="match status" value="1"/>
</dbReference>
<dbReference type="NCBIfam" id="TIGR00229">
    <property type="entry name" value="sensory_box"/>
    <property type="match status" value="1"/>
</dbReference>
<feature type="domain" description="Methyl-accepting transducer" evidence="4">
    <location>
        <begin position="128"/>
        <end position="314"/>
    </location>
</feature>
<dbReference type="Pfam" id="PF00015">
    <property type="entry name" value="MCPsignal"/>
    <property type="match status" value="1"/>
</dbReference>
<dbReference type="PANTHER" id="PTHR32089:SF112">
    <property type="entry name" value="LYSOZYME-LIKE PROTEIN-RELATED"/>
    <property type="match status" value="1"/>
</dbReference>
<dbReference type="PROSITE" id="PS50111">
    <property type="entry name" value="CHEMOTAXIS_TRANSDUC_2"/>
    <property type="match status" value="1"/>
</dbReference>
<evidence type="ECO:0000256" key="1">
    <source>
        <dbReference type="ARBA" id="ARBA00023224"/>
    </source>
</evidence>
<dbReference type="Gene3D" id="3.30.450.20">
    <property type="entry name" value="PAS domain"/>
    <property type="match status" value="1"/>
</dbReference>
<reference evidence="6" key="2">
    <citation type="submission" date="2020-09" db="EMBL/GenBank/DDBJ databases">
        <authorList>
            <person name="Sun Q."/>
            <person name="Zhou Y."/>
        </authorList>
    </citation>
    <scope>NUCLEOTIDE SEQUENCE</scope>
    <source>
        <strain evidence="6">CGMCC 1.15178</strain>
    </source>
</reference>
<dbReference type="Proteomes" id="UP000612456">
    <property type="component" value="Unassembled WGS sequence"/>
</dbReference>
<evidence type="ECO:0000313" key="6">
    <source>
        <dbReference type="EMBL" id="GGD81493.1"/>
    </source>
</evidence>
<evidence type="ECO:0000256" key="2">
    <source>
        <dbReference type="ARBA" id="ARBA00029447"/>
    </source>
</evidence>
<evidence type="ECO:0000259" key="4">
    <source>
        <dbReference type="PROSITE" id="PS50111"/>
    </source>
</evidence>
<dbReference type="PRINTS" id="PR00260">
    <property type="entry name" value="CHEMTRNSDUCR"/>
</dbReference>
<evidence type="ECO:0000256" key="3">
    <source>
        <dbReference type="PROSITE-ProRule" id="PRU00284"/>
    </source>
</evidence>
<protein>
    <submittedName>
        <fullName evidence="6">Chemotaxis protein</fullName>
    </submittedName>
</protein>
<dbReference type="InterPro" id="IPR004089">
    <property type="entry name" value="MCPsignal_dom"/>
</dbReference>
<accession>A0A916Z8H4</accession>
<dbReference type="InterPro" id="IPR013656">
    <property type="entry name" value="PAS_4"/>
</dbReference>
<dbReference type="InterPro" id="IPR004090">
    <property type="entry name" value="Chemotax_Me-accpt_rcpt"/>
</dbReference>
<dbReference type="InterPro" id="IPR000014">
    <property type="entry name" value="PAS"/>
</dbReference>
<dbReference type="InterPro" id="IPR000700">
    <property type="entry name" value="PAS-assoc_C"/>
</dbReference>
<dbReference type="Gene3D" id="1.10.287.950">
    <property type="entry name" value="Methyl-accepting chemotaxis protein"/>
    <property type="match status" value="1"/>
</dbReference>
<dbReference type="EMBL" id="BMHP01000003">
    <property type="protein sequence ID" value="GGD81493.1"/>
    <property type="molecule type" value="Genomic_DNA"/>
</dbReference>
<dbReference type="GO" id="GO:0006935">
    <property type="term" value="P:chemotaxis"/>
    <property type="evidence" value="ECO:0007669"/>
    <property type="project" value="InterPro"/>
</dbReference>
<dbReference type="SUPFAM" id="SSF55785">
    <property type="entry name" value="PYP-like sensor domain (PAS domain)"/>
    <property type="match status" value="1"/>
</dbReference>
<dbReference type="PROSITE" id="PS50113">
    <property type="entry name" value="PAC"/>
    <property type="match status" value="1"/>
</dbReference>
<dbReference type="GO" id="GO:0007165">
    <property type="term" value="P:signal transduction"/>
    <property type="evidence" value="ECO:0007669"/>
    <property type="project" value="UniProtKB-KW"/>
</dbReference>
<evidence type="ECO:0000259" key="5">
    <source>
        <dbReference type="PROSITE" id="PS50113"/>
    </source>
</evidence>
<evidence type="ECO:0000313" key="7">
    <source>
        <dbReference type="Proteomes" id="UP000612456"/>
    </source>
</evidence>
<proteinExistence type="inferred from homology"/>
<dbReference type="AlphaFoldDB" id="A0A916Z8H4"/>
<gene>
    <name evidence="6" type="ORF">GCM10010911_44520</name>
</gene>
<sequence>MRDEMIGLYPTSQVLDQREVLTAMEQSLAMIEFDTRGHVLWANDNFARSMGYRSDEMPGMLHRQFCTQEFADHSDYRKLWEGLRSGKAFQDKILRVTKEGRAIWLEATYMPIRNAEGQVYAILKVATDINAREQATSKITDELSDMSEELLDRANKGVVRSHEIESAIGKVVERANQNMEVLGLLDHQTSLIRGIVRTIRDIASQTKLLSLNAAIEAAHAGDYGRGFNVVAAEVKKLAGQVEEATKEVNGYVEGIVAQVQAVVKGTKYSQIFVTESQQRIQQAADEFLNIGEAARQLDTQAKELRLMLQLHNSL</sequence>
<dbReference type="CDD" id="cd00130">
    <property type="entry name" value="PAS"/>
    <property type="match status" value="1"/>
</dbReference>
<dbReference type="Pfam" id="PF08448">
    <property type="entry name" value="PAS_4"/>
    <property type="match status" value="1"/>
</dbReference>
<keyword evidence="1 3" id="KW-0807">Transducer</keyword>
<name>A0A916Z8H4_9BACL</name>
<organism evidence="6 7">
    <name type="scientific">Paenibacillus nasutitermitis</name>
    <dbReference type="NCBI Taxonomy" id="1652958"/>
    <lineage>
        <taxon>Bacteria</taxon>
        <taxon>Bacillati</taxon>
        <taxon>Bacillota</taxon>
        <taxon>Bacilli</taxon>
        <taxon>Bacillales</taxon>
        <taxon>Paenibacillaceae</taxon>
        <taxon>Paenibacillus</taxon>
    </lineage>
</organism>
<keyword evidence="7" id="KW-1185">Reference proteome</keyword>